<protein>
    <submittedName>
        <fullName evidence="4">PepSY domain-containing protein</fullName>
    </submittedName>
</protein>
<organism evidence="4 5">
    <name type="scientific">Lactobacillus kefiranofaciens</name>
    <dbReference type="NCBI Taxonomy" id="267818"/>
    <lineage>
        <taxon>Bacteria</taxon>
        <taxon>Bacillati</taxon>
        <taxon>Bacillota</taxon>
        <taxon>Bacilli</taxon>
        <taxon>Lactobacillales</taxon>
        <taxon>Lactobacillaceae</taxon>
        <taxon>Lactobacillus</taxon>
    </lineage>
</organism>
<feature type="domain" description="PepSY" evidence="3">
    <location>
        <begin position="155"/>
        <end position="207"/>
    </location>
</feature>
<evidence type="ECO:0000259" key="3">
    <source>
        <dbReference type="Pfam" id="PF03413"/>
    </source>
</evidence>
<dbReference type="RefSeq" id="WP_013854705.1">
    <property type="nucleotide sequence ID" value="NZ_CP123735.1"/>
</dbReference>
<feature type="signal peptide" evidence="2">
    <location>
        <begin position="1"/>
        <end position="24"/>
    </location>
</feature>
<keyword evidence="2" id="KW-0732">Signal</keyword>
<reference evidence="4" key="2">
    <citation type="submission" date="2023-04" db="EMBL/GenBank/DDBJ databases">
        <authorList>
            <person name="Wang Y."/>
        </authorList>
    </citation>
    <scope>NUCLEOTIDE SEQUENCE</scope>
    <source>
        <strain evidence="4">ZW18</strain>
    </source>
</reference>
<evidence type="ECO:0000256" key="1">
    <source>
        <dbReference type="SAM" id="MobiDB-lite"/>
    </source>
</evidence>
<evidence type="ECO:0000256" key="2">
    <source>
        <dbReference type="SAM" id="SignalP"/>
    </source>
</evidence>
<reference evidence="4" key="1">
    <citation type="journal article" date="2022" name="Food Funct.">
        <title>Lactobacillus kefiranofaciens ZW18 from Kefir enhances the anti-tumor effect of anti-programmed cell death 1 (PD-1) immunotherapy by modulating the gut microbiota.</title>
        <authorList>
            <person name="Zhao J."/>
            <person name="Wang Y."/>
            <person name="Wang J."/>
            <person name="Lv M."/>
            <person name="Zhou C."/>
            <person name="Jia L."/>
            <person name="Geng W."/>
        </authorList>
    </citation>
    <scope>NUCLEOTIDE SEQUENCE</scope>
    <source>
        <strain evidence="4">ZW18</strain>
    </source>
</reference>
<proteinExistence type="predicted"/>
<feature type="region of interest" description="Disordered" evidence="1">
    <location>
        <begin position="24"/>
        <end position="67"/>
    </location>
</feature>
<dbReference type="EMBL" id="CP123735">
    <property type="protein sequence ID" value="WGO85604.1"/>
    <property type="molecule type" value="Genomic_DNA"/>
</dbReference>
<dbReference type="Proteomes" id="UP001242513">
    <property type="component" value="Chromosome"/>
</dbReference>
<accession>A0AAX3UD26</accession>
<dbReference type="InterPro" id="IPR025711">
    <property type="entry name" value="PepSY"/>
</dbReference>
<name>A0AAX3UD26_9LACO</name>
<feature type="chain" id="PRO_5043556372" evidence="2">
    <location>
        <begin position="25"/>
        <end position="223"/>
    </location>
</feature>
<dbReference type="Gene3D" id="3.10.450.40">
    <property type="match status" value="2"/>
</dbReference>
<gene>
    <name evidence="4" type="ORF">QEJ78_09710</name>
</gene>
<evidence type="ECO:0000313" key="5">
    <source>
        <dbReference type="Proteomes" id="UP001242513"/>
    </source>
</evidence>
<dbReference type="AlphaFoldDB" id="A0AAX3UD26"/>
<dbReference type="Pfam" id="PF03413">
    <property type="entry name" value="PepSY"/>
    <property type="match status" value="2"/>
</dbReference>
<evidence type="ECO:0000313" key="4">
    <source>
        <dbReference type="EMBL" id="WGO85604.1"/>
    </source>
</evidence>
<dbReference type="PROSITE" id="PS51257">
    <property type="entry name" value="PROKAR_LIPOPROTEIN"/>
    <property type="match status" value="1"/>
</dbReference>
<feature type="domain" description="PepSY" evidence="3">
    <location>
        <begin position="75"/>
        <end position="130"/>
    </location>
</feature>
<sequence length="223" mass="24673">MKLIKLASSIALGTALLTGTVACSNNHSDDDAKTTQKSTTKNSSEKSSESSKSSTSEKVTPVEEDTIKTDAKKIKLTQQEALDKFNGQFKNKHIKSIDLKLEGNQYVYEIDGFDSTHEYTAEVNAETGQISRARSEKLDMDDKNEQKALNLNSVISRDEASKIVEKHVKGASQEWHLEMDDDNGKAYWDVEVSDGSKVTEVKIDAHSRAVVTTDHDDNDSNDD</sequence>
<feature type="compositionally biased region" description="Low complexity" evidence="1">
    <location>
        <begin position="50"/>
        <end position="59"/>
    </location>
</feature>